<proteinExistence type="inferred from homology"/>
<evidence type="ECO:0000256" key="5">
    <source>
        <dbReference type="PIRSR" id="PIRSR600888-1"/>
    </source>
</evidence>
<organism evidence="8 9">
    <name type="scientific">Desulfatitalea alkaliphila</name>
    <dbReference type="NCBI Taxonomy" id="2929485"/>
    <lineage>
        <taxon>Bacteria</taxon>
        <taxon>Pseudomonadati</taxon>
        <taxon>Thermodesulfobacteriota</taxon>
        <taxon>Desulfobacteria</taxon>
        <taxon>Desulfobacterales</taxon>
        <taxon>Desulfosarcinaceae</taxon>
        <taxon>Desulfatitalea</taxon>
    </lineage>
</organism>
<protein>
    <recommendedName>
        <fullName evidence="4 7">dTDP-4-dehydrorhamnose 3,5-epimerase</fullName>
        <ecNumber evidence="3 7">5.1.3.13</ecNumber>
    </recommendedName>
    <alternativeName>
        <fullName evidence="7">Thymidine diphospho-4-keto-rhamnose 3,5-epimerase</fullName>
    </alternativeName>
</protein>
<comment type="pathway">
    <text evidence="7">Carbohydrate biosynthesis; dTDP-L-rhamnose biosynthesis.</text>
</comment>
<evidence type="ECO:0000313" key="8">
    <source>
        <dbReference type="EMBL" id="MCJ8500433.1"/>
    </source>
</evidence>
<dbReference type="Gene3D" id="2.60.120.10">
    <property type="entry name" value="Jelly Rolls"/>
    <property type="match status" value="1"/>
</dbReference>
<evidence type="ECO:0000256" key="4">
    <source>
        <dbReference type="ARBA" id="ARBA00019595"/>
    </source>
</evidence>
<dbReference type="EC" id="5.1.3.13" evidence="3 7"/>
<feature type="site" description="Participates in a stacking interaction with the thymidine ring of dTDP-4-oxo-6-deoxyglucose" evidence="6">
    <location>
        <position position="136"/>
    </location>
</feature>
<evidence type="ECO:0000256" key="2">
    <source>
        <dbReference type="ARBA" id="ARBA00001997"/>
    </source>
</evidence>
<feature type="active site" description="Proton acceptor" evidence="5">
    <location>
        <position position="61"/>
    </location>
</feature>
<dbReference type="Proteomes" id="UP001165427">
    <property type="component" value="Unassembled WGS sequence"/>
</dbReference>
<dbReference type="NCBIfam" id="TIGR01221">
    <property type="entry name" value="rmlC"/>
    <property type="match status" value="1"/>
</dbReference>
<dbReference type="GO" id="GO:0008830">
    <property type="term" value="F:dTDP-4-dehydrorhamnose 3,5-epimerase activity"/>
    <property type="evidence" value="ECO:0007669"/>
    <property type="project" value="UniProtKB-UniRule"/>
</dbReference>
<evidence type="ECO:0000313" key="9">
    <source>
        <dbReference type="Proteomes" id="UP001165427"/>
    </source>
</evidence>
<comment type="function">
    <text evidence="2 7">Catalyzes the epimerization of the C3' and C5'positions of dTDP-6-deoxy-D-xylo-4-hexulose, forming dTDP-6-deoxy-L-lyxo-4-hexulose.</text>
</comment>
<comment type="similarity">
    <text evidence="7">Belongs to the dTDP-4-dehydrorhamnose 3,5-epimerase family.</text>
</comment>
<gene>
    <name evidence="8" type="primary">rfbC</name>
    <name evidence="8" type="ORF">MRX98_07595</name>
</gene>
<evidence type="ECO:0000256" key="3">
    <source>
        <dbReference type="ARBA" id="ARBA00012098"/>
    </source>
</evidence>
<dbReference type="InterPro" id="IPR014710">
    <property type="entry name" value="RmlC-like_jellyroll"/>
</dbReference>
<evidence type="ECO:0000256" key="7">
    <source>
        <dbReference type="RuleBase" id="RU364069"/>
    </source>
</evidence>
<keyword evidence="7 8" id="KW-0413">Isomerase</keyword>
<dbReference type="CDD" id="cd00438">
    <property type="entry name" value="cupin_RmlC"/>
    <property type="match status" value="1"/>
</dbReference>
<dbReference type="PANTHER" id="PTHR21047">
    <property type="entry name" value="DTDP-6-DEOXY-D-GLUCOSE-3,5 EPIMERASE"/>
    <property type="match status" value="1"/>
</dbReference>
<dbReference type="SUPFAM" id="SSF51182">
    <property type="entry name" value="RmlC-like cupins"/>
    <property type="match status" value="1"/>
</dbReference>
<dbReference type="GO" id="GO:0005829">
    <property type="term" value="C:cytosol"/>
    <property type="evidence" value="ECO:0007669"/>
    <property type="project" value="TreeGrafter"/>
</dbReference>
<comment type="subunit">
    <text evidence="7">Homodimer.</text>
</comment>
<accession>A0AA41R2R8</accession>
<evidence type="ECO:0000256" key="6">
    <source>
        <dbReference type="PIRSR" id="PIRSR600888-3"/>
    </source>
</evidence>
<dbReference type="PANTHER" id="PTHR21047:SF2">
    <property type="entry name" value="THYMIDINE DIPHOSPHO-4-KETO-RHAMNOSE 3,5-EPIMERASE"/>
    <property type="match status" value="1"/>
</dbReference>
<dbReference type="GO" id="GO:0019305">
    <property type="term" value="P:dTDP-rhamnose biosynthetic process"/>
    <property type="evidence" value="ECO:0007669"/>
    <property type="project" value="UniProtKB-UniRule"/>
</dbReference>
<dbReference type="RefSeq" id="WP_246904768.1">
    <property type="nucleotide sequence ID" value="NZ_JALJRB010000006.1"/>
</dbReference>
<keyword evidence="9" id="KW-1185">Reference proteome</keyword>
<dbReference type="EMBL" id="JALJRB010000006">
    <property type="protein sequence ID" value="MCJ8500433.1"/>
    <property type="molecule type" value="Genomic_DNA"/>
</dbReference>
<dbReference type="InterPro" id="IPR000888">
    <property type="entry name" value="RmlC-like"/>
</dbReference>
<name>A0AA41R2R8_9BACT</name>
<dbReference type="GO" id="GO:0000271">
    <property type="term" value="P:polysaccharide biosynthetic process"/>
    <property type="evidence" value="ECO:0007669"/>
    <property type="project" value="TreeGrafter"/>
</dbReference>
<comment type="caution">
    <text evidence="8">The sequence shown here is derived from an EMBL/GenBank/DDBJ whole genome shotgun (WGS) entry which is preliminary data.</text>
</comment>
<evidence type="ECO:0000256" key="1">
    <source>
        <dbReference type="ARBA" id="ARBA00001298"/>
    </source>
</evidence>
<sequence length="185" mass="20731">MKVTPTRLPEVLLVEPQRFGDQRGYFMETYQQRRYAEAGIGATFVQDNISFSRRNTLRGLHYQHPGGQAKLVQVLAGEIFDVAVDVRRGAPTFGQWVGVTLNADRPQQLFIPAGFAHGFCVLSDTALFLYKCSTYYAPQNEGGVVWNDPALDIRWPVDDPLLSDRDRDFPPLAQVAADRLPVYGA</sequence>
<dbReference type="AlphaFoldDB" id="A0AA41R2R8"/>
<dbReference type="InterPro" id="IPR011051">
    <property type="entry name" value="RmlC_Cupin_sf"/>
</dbReference>
<feature type="active site" description="Proton donor" evidence="5">
    <location>
        <position position="130"/>
    </location>
</feature>
<dbReference type="Pfam" id="PF00908">
    <property type="entry name" value="dTDP_sugar_isom"/>
    <property type="match status" value="1"/>
</dbReference>
<comment type="catalytic activity">
    <reaction evidence="1 7">
        <text>dTDP-4-dehydro-6-deoxy-alpha-D-glucose = dTDP-4-dehydro-beta-L-rhamnose</text>
        <dbReference type="Rhea" id="RHEA:16969"/>
        <dbReference type="ChEBI" id="CHEBI:57649"/>
        <dbReference type="ChEBI" id="CHEBI:62830"/>
        <dbReference type="EC" id="5.1.3.13"/>
    </reaction>
</comment>
<reference evidence="8" key="1">
    <citation type="submission" date="2022-04" db="EMBL/GenBank/DDBJ databases">
        <title>Desulfatitalea alkaliphila sp. nov., a novel anaerobic sulfate-reducing bacterium isolated from terrestrial mud volcano, Taman Peninsula, Russia.</title>
        <authorList>
            <person name="Khomyakova M.A."/>
            <person name="Merkel A.Y."/>
            <person name="Slobodkin A.I."/>
        </authorList>
    </citation>
    <scope>NUCLEOTIDE SEQUENCE</scope>
    <source>
        <strain evidence="8">M08but</strain>
    </source>
</reference>